<comment type="caution">
    <text evidence="2">The sequence shown here is derived from an EMBL/GenBank/DDBJ whole genome shotgun (WGS) entry which is preliminary data.</text>
</comment>
<keyword evidence="1" id="KW-0812">Transmembrane</keyword>
<keyword evidence="1" id="KW-1133">Transmembrane helix</keyword>
<name>A0AAD9LH15_BABDI</name>
<evidence type="ECO:0000313" key="3">
    <source>
        <dbReference type="Proteomes" id="UP001195914"/>
    </source>
</evidence>
<reference evidence="2" key="1">
    <citation type="journal article" date="2014" name="Nucleic Acids Res.">
        <title>The evolutionary dynamics of variant antigen genes in Babesia reveal a history of genomic innovation underlying host-parasite interaction.</title>
        <authorList>
            <person name="Jackson A.P."/>
            <person name="Otto T.D."/>
            <person name="Darby A."/>
            <person name="Ramaprasad A."/>
            <person name="Xia D."/>
            <person name="Echaide I.E."/>
            <person name="Farber M."/>
            <person name="Gahlot S."/>
            <person name="Gamble J."/>
            <person name="Gupta D."/>
            <person name="Gupta Y."/>
            <person name="Jackson L."/>
            <person name="Malandrin L."/>
            <person name="Malas T.B."/>
            <person name="Moussa E."/>
            <person name="Nair M."/>
            <person name="Reid A.J."/>
            <person name="Sanders M."/>
            <person name="Sharma J."/>
            <person name="Tracey A."/>
            <person name="Quail M.A."/>
            <person name="Weir W."/>
            <person name="Wastling J.M."/>
            <person name="Hall N."/>
            <person name="Willadsen P."/>
            <person name="Lingelbach K."/>
            <person name="Shiels B."/>
            <person name="Tait A."/>
            <person name="Berriman M."/>
            <person name="Allred D.R."/>
            <person name="Pain A."/>
        </authorList>
    </citation>
    <scope>NUCLEOTIDE SEQUENCE</scope>
    <source>
        <strain evidence="2">1802A</strain>
    </source>
</reference>
<evidence type="ECO:0000256" key="1">
    <source>
        <dbReference type="SAM" id="Phobius"/>
    </source>
</evidence>
<keyword evidence="3" id="KW-1185">Reference proteome</keyword>
<dbReference type="Proteomes" id="UP001195914">
    <property type="component" value="Unassembled WGS sequence"/>
</dbReference>
<reference evidence="2" key="2">
    <citation type="submission" date="2021-05" db="EMBL/GenBank/DDBJ databases">
        <authorList>
            <person name="Pain A."/>
        </authorList>
    </citation>
    <scope>NUCLEOTIDE SEQUENCE</scope>
    <source>
        <strain evidence="2">1802A</strain>
    </source>
</reference>
<accession>A0AAD9LH15</accession>
<sequence>MARMVCCMYYTDVFVGQDNDIDNLKSALKAVLPSFNVNSDDLTQLVHGLCLFMGYPSCLCSLKANVDKSLKDISEKLKKDSEAVQSCLSSQLDLNCSNCISKDILCKCCVISCIKELPKQSKCKCVKNTSNSCKCKDPKGKCCKDFLSGLEACLSLLNLKTDLEGCTCDPKNCCKDGTCKLSCTVCDPSKSTITGLGLSRPNPVRLARKLSEMLCGTQKSGQCTCGCNSGTPGTSCCCFCHKGCKTGPCPSGCSKACPGCSAHNSAECGLQNFCKSINTIKVLVGSSAMTCCKSGEQCHCVSDSGSNCSGQTCCVETVDPSKKHYKHSVKCMILRVVKFFCDLKPESLSSPGKCSKLCCELHCVAKTCEFLNTFLSKNESDAQNFKNHLETLKHSSPCGHDLYRTLKDFLYFCNVLGPLANSTVKNAVEKARKSCSGCTSSQFPCNCSSGSPCPGCQHILQDPQLKVILAGGYSSSYSSSASWPDCKSQPQPCCSNPSCPTPCTSGSSCPDNGCCEKCPKRLCAKIFLGMLPCLYYGLKIVFERCDSNNSELWPEWSNGNISTASDLKKFLEACGYDLKTLNDLQASQIYSSLNSLFSSESKGSFDRIYNFVSEKYFSIHVSTSKSPPTTVRQMLLWLSGLPFSKGFNALLSHSKGLCPPSEKSLNSDEFLYCIHVSCFFVPVSVISAIQHPGASKSFLPSTSDWTSFCYPEDPFDLFNMFLENVRKVYIPLNFLRYQCERITEHGGWKDCAYGQSCAQALENSLKSTSSSGSSCCNPSSLPHGILCTSKPGESDVHEHCISSNPKVKCIGLQECSDDGSGSKKDTNAHTSGKCTASCPHPLMAFLCHGSDPENSKIFNSLFKLPKDSFVPPMGFSPDNLPSPGRNGHVLHDVLKPFCTNGFYPLTRLLKFLTRVSRTPPETLGELFAFFMKFVEALNSKPDLSSRFVQWINGEPGFYPATMLKTALEQLYGSSHSTSHSVANLFSLSGCHANKGSGASCGPYLHPLTDKASGVFTKELCGTYLSWICHLTKDFKTLLEEFKEKFSSCCSSSSSSPCTSIVDCPCALATLYSQGFVYYSPSGLGCWNSWEEHKARGGVQEHTKEKENSPHCTRRTCKNFIDQLEKVAGEGSPLQDLLDAIDAFIWSIRLPFFLFILAFWAFVISYFLYVHLYHLDILELNSHDHPAWSFKIPPSILFSDTSSKLSGIRYFHPW</sequence>
<gene>
    <name evidence="2" type="ORF">X943_002302</name>
</gene>
<protein>
    <submittedName>
        <fullName evidence="2">Variant erythrocyte surface antigen-1 family protein</fullName>
    </submittedName>
</protein>
<keyword evidence="1" id="KW-0472">Membrane</keyword>
<organism evidence="2 3">
    <name type="scientific">Babesia divergens</name>
    <dbReference type="NCBI Taxonomy" id="32595"/>
    <lineage>
        <taxon>Eukaryota</taxon>
        <taxon>Sar</taxon>
        <taxon>Alveolata</taxon>
        <taxon>Apicomplexa</taxon>
        <taxon>Aconoidasida</taxon>
        <taxon>Piroplasmida</taxon>
        <taxon>Babesiidae</taxon>
        <taxon>Babesia</taxon>
    </lineage>
</organism>
<evidence type="ECO:0000313" key="2">
    <source>
        <dbReference type="EMBL" id="KAK1935302.1"/>
    </source>
</evidence>
<feature type="transmembrane region" description="Helical" evidence="1">
    <location>
        <begin position="1149"/>
        <end position="1168"/>
    </location>
</feature>
<dbReference type="EMBL" id="JAHBMH010000055">
    <property type="protein sequence ID" value="KAK1935302.1"/>
    <property type="molecule type" value="Genomic_DNA"/>
</dbReference>
<proteinExistence type="predicted"/>
<dbReference type="AlphaFoldDB" id="A0AAD9LH15"/>